<dbReference type="KEGG" id="mgk:FSB76_15795"/>
<keyword evidence="3" id="KW-1185">Reference proteome</keyword>
<keyword evidence="1" id="KW-0732">Signal</keyword>
<dbReference type="AlphaFoldDB" id="A0A5B8W389"/>
<proteinExistence type="predicted"/>
<evidence type="ECO:0000256" key="1">
    <source>
        <dbReference type="SAM" id="SignalP"/>
    </source>
</evidence>
<accession>A0A5B8W389</accession>
<sequence>MKILITGAAFIALLSFSATSMAQKVKLKDGDFSALKSETTINVEFTYNNMAVGKYKDEADYLERKKADYNKKEDGRGDTWVKQWVDDRKANFEPKFMELFEKYSMLSESKTAKYTIIFNTWFTEPGYNIYISRENAKISGDAVIVETANRSKVIATISVEKAPGRTFGGYDYDTGTRLAESYATAGKALGKFLKDK</sequence>
<organism evidence="2 3">
    <name type="scientific">Mucilaginibacter ginsenosidivorax</name>
    <dbReference type="NCBI Taxonomy" id="862126"/>
    <lineage>
        <taxon>Bacteria</taxon>
        <taxon>Pseudomonadati</taxon>
        <taxon>Bacteroidota</taxon>
        <taxon>Sphingobacteriia</taxon>
        <taxon>Sphingobacteriales</taxon>
        <taxon>Sphingobacteriaceae</taxon>
        <taxon>Mucilaginibacter</taxon>
    </lineage>
</organism>
<evidence type="ECO:0008006" key="4">
    <source>
        <dbReference type="Google" id="ProtNLM"/>
    </source>
</evidence>
<name>A0A5B8W389_9SPHI</name>
<evidence type="ECO:0000313" key="2">
    <source>
        <dbReference type="EMBL" id="QEC77336.1"/>
    </source>
</evidence>
<gene>
    <name evidence="2" type="ORF">FSB76_15795</name>
</gene>
<feature type="signal peptide" evidence="1">
    <location>
        <begin position="1"/>
        <end position="22"/>
    </location>
</feature>
<dbReference type="Proteomes" id="UP000321362">
    <property type="component" value="Chromosome"/>
</dbReference>
<dbReference type="EMBL" id="CP042437">
    <property type="protein sequence ID" value="QEC77336.1"/>
    <property type="molecule type" value="Genomic_DNA"/>
</dbReference>
<dbReference type="RefSeq" id="WP_147054930.1">
    <property type="nucleotide sequence ID" value="NZ_CP042437.1"/>
</dbReference>
<protein>
    <recommendedName>
        <fullName evidence="4">DUF4468 domain-containing protein</fullName>
    </recommendedName>
</protein>
<evidence type="ECO:0000313" key="3">
    <source>
        <dbReference type="Proteomes" id="UP000321362"/>
    </source>
</evidence>
<dbReference type="OrthoDB" id="1151160at2"/>
<reference evidence="2 3" key="1">
    <citation type="journal article" date="2013" name="J. Microbiol.">
        <title>Mucilaginibacter ginsenosidivorax sp. nov., with ginsenoside converting activity isolated from sediment.</title>
        <authorList>
            <person name="Kim J.K."/>
            <person name="Choi T.E."/>
            <person name="Liu Q.M."/>
            <person name="Park H.Y."/>
            <person name="Yi T.H."/>
            <person name="Yoon M.H."/>
            <person name="Kim S.C."/>
            <person name="Im W.T."/>
        </authorList>
    </citation>
    <scope>NUCLEOTIDE SEQUENCE [LARGE SCALE GENOMIC DNA]</scope>
    <source>
        <strain evidence="2 3">KHI28</strain>
    </source>
</reference>
<feature type="chain" id="PRO_5022969901" description="DUF4468 domain-containing protein" evidence="1">
    <location>
        <begin position="23"/>
        <end position="196"/>
    </location>
</feature>